<comment type="cofactor">
    <cofactor evidence="1">
        <name>FAD</name>
        <dbReference type="ChEBI" id="CHEBI:57692"/>
    </cofactor>
</comment>
<evidence type="ECO:0000313" key="7">
    <source>
        <dbReference type="EMBL" id="MDH4574047.1"/>
    </source>
</evidence>
<evidence type="ECO:0000313" key="8">
    <source>
        <dbReference type="Proteomes" id="UP001162135"/>
    </source>
</evidence>
<keyword evidence="4" id="KW-0560">Oxidoreductase</keyword>
<proteinExistence type="predicted"/>
<accession>A0ABT6I986</accession>
<dbReference type="Gene3D" id="3.30.9.10">
    <property type="entry name" value="D-Amino Acid Oxidase, subunit A, domain 2"/>
    <property type="match status" value="1"/>
</dbReference>
<evidence type="ECO:0000256" key="4">
    <source>
        <dbReference type="ARBA" id="ARBA00023002"/>
    </source>
</evidence>
<evidence type="ECO:0000256" key="3">
    <source>
        <dbReference type="ARBA" id="ARBA00022827"/>
    </source>
</evidence>
<reference evidence="7" key="1">
    <citation type="journal article" date="2015" name="Antonie Van Leeuwenhoek">
        <title>Comparative 16S rRNA signatures and multilocus sequence analysis for the genus Salinicola and description of Salinicola acroporae sp. nov., isolated from coral Acropora digitifera.</title>
        <authorList>
            <person name="Lepcha R.T."/>
            <person name="Poddar A."/>
            <person name="Schumann P."/>
            <person name="Das S.K."/>
        </authorList>
    </citation>
    <scope>NUCLEOTIDE SEQUENCE</scope>
    <source>
        <strain evidence="7">S4-41</strain>
    </source>
</reference>
<dbReference type="InterPro" id="IPR036188">
    <property type="entry name" value="FAD/NAD-bd_sf"/>
</dbReference>
<dbReference type="Proteomes" id="UP001162135">
    <property type="component" value="Unassembled WGS sequence"/>
</dbReference>
<dbReference type="EMBL" id="PGFS01000001">
    <property type="protein sequence ID" value="MDH4574047.1"/>
    <property type="molecule type" value="Genomic_DNA"/>
</dbReference>
<organism evidence="7 8">
    <name type="scientific">Salinicola acroporae</name>
    <dbReference type="NCBI Taxonomy" id="1541440"/>
    <lineage>
        <taxon>Bacteria</taxon>
        <taxon>Pseudomonadati</taxon>
        <taxon>Pseudomonadota</taxon>
        <taxon>Gammaproteobacteria</taxon>
        <taxon>Oceanospirillales</taxon>
        <taxon>Halomonadaceae</taxon>
        <taxon>Salinicola</taxon>
    </lineage>
</organism>
<evidence type="ECO:0000259" key="6">
    <source>
        <dbReference type="Pfam" id="PF01266"/>
    </source>
</evidence>
<sequence length="421" mass="45279">MSPATWRAPPSSRAVKASGPRAPPTRPPRKPVNIGIRRRMTQTFHSKILIIGAGSMGLATADYLASVGEDSIQLLDAHSPPHDQGAHHGETRLIRLAYGEGSGYVPLALRALERWRELERETGESLFVPTGVLNLGPASAPFIRQVEASASQFDLPLELLGGEAAAGRWPGWQLDDSMRGGFESRAGVLRVERIIACWRQRVARRAGVTLTTGAVVTDIRPRDDGGFTARCADGRRFVADRVLAATGQHLGPLLAPLGIALPLTRVRKTFAWFEADARYRPERFPGFSLTDDELGIYYGFPAIDGAGFKIGRHDSGQPLAPGAPMAPFGDHPDDVAELQQVIDRYLPGVGKLEHGAVCHYIRTPDEHFLIDEPLPGLIIAGGFSGHGFKFASAMGEALGQWLLTGRAATALAGFGLARLSA</sequence>
<dbReference type="InterPro" id="IPR006076">
    <property type="entry name" value="FAD-dep_OxRdtase"/>
</dbReference>
<evidence type="ECO:0000256" key="1">
    <source>
        <dbReference type="ARBA" id="ARBA00001974"/>
    </source>
</evidence>
<gene>
    <name evidence="7" type="ORF">CUR86_17530</name>
</gene>
<dbReference type="Pfam" id="PF01266">
    <property type="entry name" value="DAO"/>
    <property type="match status" value="1"/>
</dbReference>
<keyword evidence="2" id="KW-0285">Flavoprotein</keyword>
<comment type="caution">
    <text evidence="7">The sequence shown here is derived from an EMBL/GenBank/DDBJ whole genome shotgun (WGS) entry which is preliminary data.</text>
</comment>
<protein>
    <submittedName>
        <fullName evidence="7">N-methyl-L-tryptophan oxidase</fullName>
    </submittedName>
</protein>
<feature type="domain" description="FAD dependent oxidoreductase" evidence="6">
    <location>
        <begin position="47"/>
        <end position="401"/>
    </location>
</feature>
<dbReference type="SUPFAM" id="SSF54373">
    <property type="entry name" value="FAD-linked reductases, C-terminal domain"/>
    <property type="match status" value="1"/>
</dbReference>
<feature type="region of interest" description="Disordered" evidence="5">
    <location>
        <begin position="1"/>
        <end position="32"/>
    </location>
</feature>
<dbReference type="PANTHER" id="PTHR10961:SF7">
    <property type="entry name" value="FAD DEPENDENT OXIDOREDUCTASE DOMAIN-CONTAINING PROTEIN"/>
    <property type="match status" value="1"/>
</dbReference>
<dbReference type="PANTHER" id="PTHR10961">
    <property type="entry name" value="PEROXISOMAL SARCOSINE OXIDASE"/>
    <property type="match status" value="1"/>
</dbReference>
<name>A0ABT6I986_9GAMM</name>
<evidence type="ECO:0000256" key="2">
    <source>
        <dbReference type="ARBA" id="ARBA00022630"/>
    </source>
</evidence>
<dbReference type="Gene3D" id="3.50.50.60">
    <property type="entry name" value="FAD/NAD(P)-binding domain"/>
    <property type="match status" value="1"/>
</dbReference>
<evidence type="ECO:0000256" key="5">
    <source>
        <dbReference type="SAM" id="MobiDB-lite"/>
    </source>
</evidence>
<dbReference type="InterPro" id="IPR045170">
    <property type="entry name" value="MTOX"/>
</dbReference>
<keyword evidence="8" id="KW-1185">Reference proteome</keyword>
<keyword evidence="3" id="KW-0274">FAD</keyword>
<reference evidence="7" key="2">
    <citation type="submission" date="2017-11" db="EMBL/GenBank/DDBJ databases">
        <authorList>
            <person name="Das S.K."/>
        </authorList>
    </citation>
    <scope>NUCLEOTIDE SEQUENCE</scope>
    <source>
        <strain evidence="7">S4-41</strain>
    </source>
</reference>
<dbReference type="SUPFAM" id="SSF51905">
    <property type="entry name" value="FAD/NAD(P)-binding domain"/>
    <property type="match status" value="1"/>
</dbReference>
<dbReference type="NCBIfam" id="NF008425">
    <property type="entry name" value="PRK11259.1"/>
    <property type="match status" value="1"/>
</dbReference>